<feature type="domain" description="Pyrimidine nucleoside phosphorylase C-terminal" evidence="4">
    <location>
        <begin position="415"/>
        <end position="482"/>
    </location>
</feature>
<gene>
    <name evidence="5" type="ORF">AArcMg_2615</name>
</gene>
<dbReference type="InterPro" id="IPR036566">
    <property type="entry name" value="PYNP-like_C_sf"/>
</dbReference>
<dbReference type="AlphaFoldDB" id="A0A346PSW0"/>
<dbReference type="GO" id="GO:0016787">
    <property type="term" value="F:hydrolase activity"/>
    <property type="evidence" value="ECO:0007669"/>
    <property type="project" value="UniProtKB-KW"/>
</dbReference>
<protein>
    <recommendedName>
        <fullName evidence="3">AMP phosphorylase</fullName>
        <ecNumber evidence="3">2.4.2.57</ecNumber>
    </recommendedName>
</protein>
<evidence type="ECO:0000256" key="1">
    <source>
        <dbReference type="ARBA" id="ARBA00022676"/>
    </source>
</evidence>
<dbReference type="InterPro" id="IPR013466">
    <property type="entry name" value="Thymidine/AMP_Pase"/>
</dbReference>
<sequence>MELEATAIDIGTSRPLVLLNTTDADELGAHPLDRVRIRWNGETVTGIVKRTDELVEPGTVGVTEPLHAVHGAVDVKLAGTPRSVRYVRKKLDDVELEPHELGRIVQDIHEHRLSDVELGAYVSGIYANGLSLEETKHLTEAMSAVGQQLSWDAPVVADKHSIGGIAGNCVTPIMVAIVAAAGLTMPKTSSRAVTSPAGTADVMEVLCDVEFSLAEIEEIVTETNGCLVWGGGVDLSPVDDEIIRAENPLSIDPPGQLMASVLSKKRSAGSTHVVIDVPYGEGAKVESLVAARELADDFKRVGDHLEMDVCCAITHGTDPIGRGVGPALEARDVLAVLEGDEDAPESLRLKSLRLSELLLEHCGVDASAAEILESGKALERFRDIVAAQGGDPGVCADDLEPGAHSTTIRADRTGLASRVDNRQLCDLARRAGAPLDSRAGLVIHQTATNAVEVGDPLYTIHAETQSKLEEAEALADRLEPIRVRSKADALVERR</sequence>
<dbReference type="PANTHER" id="PTHR10515">
    <property type="entry name" value="THYMIDINE PHOSPHORYLASE"/>
    <property type="match status" value="1"/>
</dbReference>
<dbReference type="Gene3D" id="2.40.40.20">
    <property type="match status" value="1"/>
</dbReference>
<dbReference type="Pfam" id="PF00591">
    <property type="entry name" value="Glycos_transf_3"/>
    <property type="match status" value="1"/>
</dbReference>
<dbReference type="Gene3D" id="3.40.1030.10">
    <property type="entry name" value="Nucleoside phosphorylase/phosphoribosyltransferase catalytic domain"/>
    <property type="match status" value="1"/>
</dbReference>
<dbReference type="PROSITE" id="PS00647">
    <property type="entry name" value="THYMID_PHOSPHORYLASE"/>
    <property type="match status" value="1"/>
</dbReference>
<dbReference type="KEGG" id="nag:AArcMg_2615"/>
<dbReference type="NCBIfam" id="TIGR02645">
    <property type="entry name" value="ARCH_P_rylase"/>
    <property type="match status" value="1"/>
</dbReference>
<dbReference type="InterPro" id="IPR036320">
    <property type="entry name" value="Glycosyl_Trfase_fam3_N_dom_sf"/>
</dbReference>
<dbReference type="Pfam" id="PF07831">
    <property type="entry name" value="PYNP_C"/>
    <property type="match status" value="1"/>
</dbReference>
<dbReference type="GO" id="GO:0006206">
    <property type="term" value="P:pyrimidine nucleobase metabolic process"/>
    <property type="evidence" value="ECO:0007669"/>
    <property type="project" value="InterPro"/>
</dbReference>
<dbReference type="EC" id="2.4.2.57" evidence="3"/>
<dbReference type="InterPro" id="IPR017713">
    <property type="entry name" value="AMP_phosphorylase"/>
</dbReference>
<evidence type="ECO:0000313" key="6">
    <source>
        <dbReference type="Proteomes" id="UP000258613"/>
    </source>
</evidence>
<keyword evidence="1" id="KW-0328">Glycosyltransferase</keyword>
<organism evidence="5 6">
    <name type="scientific">Natrarchaeobaculum sulfurireducens</name>
    <dbReference type="NCBI Taxonomy" id="2044521"/>
    <lineage>
        <taxon>Archaea</taxon>
        <taxon>Methanobacteriati</taxon>
        <taxon>Methanobacteriota</taxon>
        <taxon>Stenosarchaea group</taxon>
        <taxon>Halobacteria</taxon>
        <taxon>Halobacteriales</taxon>
        <taxon>Natrialbaceae</taxon>
        <taxon>Natrarchaeobaculum</taxon>
    </lineage>
</organism>
<dbReference type="InterPro" id="IPR035902">
    <property type="entry name" value="Nuc_phospho_transferase"/>
</dbReference>
<accession>A0A346PSW0</accession>
<dbReference type="Pfam" id="PF02885">
    <property type="entry name" value="Glycos_trans_3N"/>
    <property type="match status" value="1"/>
</dbReference>
<evidence type="ECO:0000313" key="5">
    <source>
        <dbReference type="EMBL" id="AXR82605.1"/>
    </source>
</evidence>
<dbReference type="NCBIfam" id="TIGR03327">
    <property type="entry name" value="AMP_phos"/>
    <property type="match status" value="1"/>
</dbReference>
<dbReference type="EMBL" id="CP027033">
    <property type="protein sequence ID" value="AXR82605.1"/>
    <property type="molecule type" value="Genomic_DNA"/>
</dbReference>
<proteinExistence type="predicted"/>
<dbReference type="InterPro" id="IPR000053">
    <property type="entry name" value="Thymidine/pyrmidine_PPase"/>
</dbReference>
<dbReference type="SUPFAM" id="SSF54680">
    <property type="entry name" value="Pyrimidine nucleoside phosphorylase C-terminal domain"/>
    <property type="match status" value="1"/>
</dbReference>
<dbReference type="GO" id="GO:0004645">
    <property type="term" value="F:1,4-alpha-oligoglucan phosphorylase activity"/>
    <property type="evidence" value="ECO:0007669"/>
    <property type="project" value="InterPro"/>
</dbReference>
<dbReference type="GO" id="GO:0046125">
    <property type="term" value="P:pyrimidine deoxyribonucleoside metabolic process"/>
    <property type="evidence" value="ECO:0007669"/>
    <property type="project" value="InterPro"/>
</dbReference>
<dbReference type="RefSeq" id="WP_117369233.1">
    <property type="nucleotide sequence ID" value="NZ_CP027033.1"/>
</dbReference>
<dbReference type="InterPro" id="IPR000312">
    <property type="entry name" value="Glycosyl_Trfase_fam3"/>
</dbReference>
<dbReference type="SUPFAM" id="SSF47648">
    <property type="entry name" value="Nucleoside phosphorylase/phosphoribosyltransferase N-terminal domain"/>
    <property type="match status" value="1"/>
</dbReference>
<dbReference type="SMART" id="SM00941">
    <property type="entry name" value="PYNP_C"/>
    <property type="match status" value="1"/>
</dbReference>
<dbReference type="OrthoDB" id="9827at2157"/>
<dbReference type="InterPro" id="IPR017872">
    <property type="entry name" value="Pyrmidine_PPase_CS"/>
</dbReference>
<dbReference type="Proteomes" id="UP000258613">
    <property type="component" value="Chromosome"/>
</dbReference>
<dbReference type="NCBIfam" id="NF003338">
    <property type="entry name" value="PRK04350.1"/>
    <property type="match status" value="1"/>
</dbReference>
<dbReference type="InterPro" id="IPR017459">
    <property type="entry name" value="Glycosyl_Trfase_fam3_N_dom"/>
</dbReference>
<dbReference type="InterPro" id="IPR013102">
    <property type="entry name" value="PYNP_C"/>
</dbReference>
<evidence type="ECO:0000256" key="2">
    <source>
        <dbReference type="ARBA" id="ARBA00022679"/>
    </source>
</evidence>
<keyword evidence="5" id="KW-0378">Hydrolase</keyword>
<reference evidence="6" key="1">
    <citation type="submission" date="2018-02" db="EMBL/GenBank/DDBJ databases">
        <title>Phenotypic and genomic properties of facultatively anaerobic sulfur-reducing natronoarchaea from hypersaline soda lakes.</title>
        <authorList>
            <person name="Sorokin D.Y."/>
            <person name="Kublanov I.V."/>
            <person name="Roman P."/>
            <person name="Sinninghe Damste J.S."/>
            <person name="Golyshin P.N."/>
            <person name="Rojo D."/>
            <person name="Ciordia S."/>
            <person name="Mena M.D.C."/>
            <person name="Ferrer M."/>
            <person name="Messina E."/>
            <person name="Smedile F."/>
            <person name="La Spada G."/>
            <person name="La Cono V."/>
            <person name="Yakimov M.M."/>
        </authorList>
    </citation>
    <scope>NUCLEOTIDE SEQUENCE [LARGE SCALE GENOMIC DNA]</scope>
    <source>
        <strain evidence="6">AArc-Mg</strain>
    </source>
</reference>
<dbReference type="GO" id="GO:0016763">
    <property type="term" value="F:pentosyltransferase activity"/>
    <property type="evidence" value="ECO:0007669"/>
    <property type="project" value="InterPro"/>
</dbReference>
<keyword evidence="6" id="KW-1185">Reference proteome</keyword>
<evidence type="ECO:0000256" key="3">
    <source>
        <dbReference type="NCBIfam" id="TIGR03327"/>
    </source>
</evidence>
<dbReference type="GeneID" id="37643105"/>
<name>A0A346PSW0_9EURY</name>
<dbReference type="SUPFAM" id="SSF52418">
    <property type="entry name" value="Nucleoside phosphorylase/phosphoribosyltransferase catalytic domain"/>
    <property type="match status" value="1"/>
</dbReference>
<dbReference type="PANTHER" id="PTHR10515:SF0">
    <property type="entry name" value="THYMIDINE PHOSPHORYLASE"/>
    <property type="match status" value="1"/>
</dbReference>
<evidence type="ECO:0000259" key="4">
    <source>
        <dbReference type="SMART" id="SM00941"/>
    </source>
</evidence>
<dbReference type="Gene3D" id="1.20.970.50">
    <property type="match status" value="1"/>
</dbReference>
<dbReference type="GO" id="GO:0005829">
    <property type="term" value="C:cytosol"/>
    <property type="evidence" value="ECO:0007669"/>
    <property type="project" value="TreeGrafter"/>
</dbReference>
<keyword evidence="2" id="KW-0808">Transferase</keyword>
<dbReference type="Gene3D" id="3.90.1170.30">
    <property type="entry name" value="Pyrimidine nucleoside phosphorylase-like, C-terminal domain"/>
    <property type="match status" value="1"/>
</dbReference>